<dbReference type="OrthoDB" id="7486196at2759"/>
<dbReference type="PANTHER" id="PTHR12458">
    <property type="entry name" value="ORF PROTEIN"/>
    <property type="match status" value="1"/>
</dbReference>
<dbReference type="Pfam" id="PF05018">
    <property type="entry name" value="CFA20_dom"/>
    <property type="match status" value="1"/>
</dbReference>
<dbReference type="EMBL" id="OU898276">
    <property type="protein sequence ID" value="CAG9826137.1"/>
    <property type="molecule type" value="Genomic_DNA"/>
</dbReference>
<dbReference type="InterPro" id="IPR040441">
    <property type="entry name" value="CFA20/CFAP20DC"/>
</dbReference>
<feature type="compositionally biased region" description="Basic and acidic residues" evidence="1">
    <location>
        <begin position="225"/>
        <end position="244"/>
    </location>
</feature>
<name>A0A9N9X8J6_DIABA</name>
<feature type="compositionally biased region" description="Low complexity" evidence="1">
    <location>
        <begin position="305"/>
        <end position="330"/>
    </location>
</feature>
<accession>A0A9N9X8J6</accession>
<dbReference type="Proteomes" id="UP001153709">
    <property type="component" value="Chromosome 1"/>
</dbReference>
<organism evidence="3 4">
    <name type="scientific">Diabrotica balteata</name>
    <name type="common">Banded cucumber beetle</name>
    <dbReference type="NCBI Taxonomy" id="107213"/>
    <lineage>
        <taxon>Eukaryota</taxon>
        <taxon>Metazoa</taxon>
        <taxon>Ecdysozoa</taxon>
        <taxon>Arthropoda</taxon>
        <taxon>Hexapoda</taxon>
        <taxon>Insecta</taxon>
        <taxon>Pterygota</taxon>
        <taxon>Neoptera</taxon>
        <taxon>Endopterygota</taxon>
        <taxon>Coleoptera</taxon>
        <taxon>Polyphaga</taxon>
        <taxon>Cucujiformia</taxon>
        <taxon>Chrysomeloidea</taxon>
        <taxon>Chrysomelidae</taxon>
        <taxon>Galerucinae</taxon>
        <taxon>Diabroticina</taxon>
        <taxon>Diabroticites</taxon>
        <taxon>Diabrotica</taxon>
    </lineage>
</organism>
<sequence>MFANSYQSGFISIFYSVGSNPLALWDKQVKNGHIRRIMDDDVKSLVLEISGTNVATTYITCPIKPRASLGIRLPFLIMIIKNMKKYFTFEIQILDDKDMRRRFRISNFQSSTKVRPFCTTMPMGLSSGWNQVQFNLADFTKRAYGTTYMETMRVQIHANVCIRRVYFTDTLYTDDELPAEFKLFGPIQKKKEEKKPSKEQLVKHEEEKAAEEIPPPPSPVDVTGTEEHIEEAPSEAAHEEKVAVPEEEDTEKVRVSHEEIETPAEAHLEDEVPPEEKKKSEDITAEETTHEGTEDELEFHELSESEAPPEGGEEVPTVDVEGTEVTAEVAETAEKPEDEGAVPTAEGEAPPPPVEGEETRTDVTEAQTEVVESHVETEVVTTEGGETVTEVMTEVTTEMGDTTDEPATTDEPPSDVENLD</sequence>
<feature type="compositionally biased region" description="Low complexity" evidence="1">
    <location>
        <begin position="378"/>
        <end position="400"/>
    </location>
</feature>
<proteinExistence type="predicted"/>
<feature type="compositionally biased region" description="Basic and acidic residues" evidence="1">
    <location>
        <begin position="251"/>
        <end position="292"/>
    </location>
</feature>
<evidence type="ECO:0000313" key="4">
    <source>
        <dbReference type="Proteomes" id="UP001153709"/>
    </source>
</evidence>
<feature type="compositionally biased region" description="Acidic residues" evidence="1">
    <location>
        <begin position="401"/>
        <end position="420"/>
    </location>
</feature>
<evidence type="ECO:0000313" key="3">
    <source>
        <dbReference type="EMBL" id="CAG9826137.1"/>
    </source>
</evidence>
<protein>
    <recommendedName>
        <fullName evidence="2">CFA20 domain-containing protein</fullName>
    </recommendedName>
</protein>
<evidence type="ECO:0000259" key="2">
    <source>
        <dbReference type="Pfam" id="PF05018"/>
    </source>
</evidence>
<feature type="region of interest" description="Disordered" evidence="1">
    <location>
        <begin position="190"/>
        <end position="420"/>
    </location>
</feature>
<reference evidence="3" key="1">
    <citation type="submission" date="2022-01" db="EMBL/GenBank/DDBJ databases">
        <authorList>
            <person name="King R."/>
        </authorList>
    </citation>
    <scope>NUCLEOTIDE SEQUENCE</scope>
</reference>
<feature type="domain" description="CFA20" evidence="2">
    <location>
        <begin position="1"/>
        <end position="184"/>
    </location>
</feature>
<dbReference type="InterPro" id="IPR007714">
    <property type="entry name" value="CFA20_dom"/>
</dbReference>
<gene>
    <name evidence="3" type="ORF">DIABBA_LOCUS280</name>
</gene>
<evidence type="ECO:0000256" key="1">
    <source>
        <dbReference type="SAM" id="MobiDB-lite"/>
    </source>
</evidence>
<keyword evidence="4" id="KW-1185">Reference proteome</keyword>
<feature type="compositionally biased region" description="Basic and acidic residues" evidence="1">
    <location>
        <begin position="190"/>
        <end position="211"/>
    </location>
</feature>
<dbReference type="AlphaFoldDB" id="A0A9N9X8J6"/>